<proteinExistence type="predicted"/>
<sequence>MRAHAPALVAPTTDATHLEPAVAAVESRLLALGEALMARDAAAMERCASELHRALTEAVNGFSLAARSGAAVNPALRQRLVQATGAVAAQRESLSRATAALDRAMDVLMPRSPEVVYRGAPGASAYGNAARHSRGSIHA</sequence>
<name>A0A2S5SYK1_9BURK</name>
<protein>
    <submittedName>
        <fullName evidence="1">Uncharacterized protein</fullName>
    </submittedName>
</protein>
<organism evidence="1 2">
    <name type="scientific">Caldimonas caldifontis</name>
    <dbReference type="NCBI Taxonomy" id="1452508"/>
    <lineage>
        <taxon>Bacteria</taxon>
        <taxon>Pseudomonadati</taxon>
        <taxon>Pseudomonadota</taxon>
        <taxon>Betaproteobacteria</taxon>
        <taxon>Burkholderiales</taxon>
        <taxon>Sphaerotilaceae</taxon>
        <taxon>Caldimonas</taxon>
    </lineage>
</organism>
<dbReference type="Proteomes" id="UP000238605">
    <property type="component" value="Unassembled WGS sequence"/>
</dbReference>
<keyword evidence="2" id="KW-1185">Reference proteome</keyword>
<evidence type="ECO:0000313" key="2">
    <source>
        <dbReference type="Proteomes" id="UP000238605"/>
    </source>
</evidence>
<reference evidence="1 2" key="1">
    <citation type="submission" date="2018-02" db="EMBL/GenBank/DDBJ databases">
        <title>Reclassifiation of [Polyangium] brachysporum DSM 7029 as Guopingzhaonella breviflexa gen. nov., sp. nov., a member of the family Comamonadaceae.</title>
        <authorList>
            <person name="Tang B."/>
        </authorList>
    </citation>
    <scope>NUCLEOTIDE SEQUENCE [LARGE SCALE GENOMIC DNA]</scope>
    <source>
        <strain evidence="1 2">BCRC 80649</strain>
    </source>
</reference>
<gene>
    <name evidence="1" type="ORF">C1704_03015</name>
</gene>
<evidence type="ECO:0000313" key="1">
    <source>
        <dbReference type="EMBL" id="PPE67845.1"/>
    </source>
</evidence>
<dbReference type="OrthoDB" id="9154419at2"/>
<dbReference type="AlphaFoldDB" id="A0A2S5SYK1"/>
<dbReference type="RefSeq" id="WP_104300857.1">
    <property type="nucleotide sequence ID" value="NZ_PSNX01000002.1"/>
</dbReference>
<accession>A0A2S5SYK1</accession>
<comment type="caution">
    <text evidence="1">The sequence shown here is derived from an EMBL/GenBank/DDBJ whole genome shotgun (WGS) entry which is preliminary data.</text>
</comment>
<dbReference type="EMBL" id="PSNX01000002">
    <property type="protein sequence ID" value="PPE67845.1"/>
    <property type="molecule type" value="Genomic_DNA"/>
</dbReference>